<dbReference type="RefSeq" id="WP_190571485.1">
    <property type="nucleotide sequence ID" value="NZ_JACJQL010000072.1"/>
</dbReference>
<feature type="transmembrane region" description="Helical" evidence="1">
    <location>
        <begin position="44"/>
        <end position="66"/>
    </location>
</feature>
<keyword evidence="3" id="KW-1185">Reference proteome</keyword>
<protein>
    <submittedName>
        <fullName evidence="2">Uncharacterized protein</fullName>
    </submittedName>
</protein>
<dbReference type="EMBL" id="JACJQL010000072">
    <property type="protein sequence ID" value="MBD2254954.1"/>
    <property type="molecule type" value="Genomic_DNA"/>
</dbReference>
<evidence type="ECO:0000313" key="3">
    <source>
        <dbReference type="Proteomes" id="UP000621307"/>
    </source>
</evidence>
<feature type="transmembrane region" description="Helical" evidence="1">
    <location>
        <begin position="197"/>
        <end position="219"/>
    </location>
</feature>
<accession>A0ABR8BNS4</accession>
<evidence type="ECO:0000256" key="1">
    <source>
        <dbReference type="SAM" id="Phobius"/>
    </source>
</evidence>
<organism evidence="2 3">
    <name type="scientific">Nostoc parmelioides FACHB-3921</name>
    <dbReference type="NCBI Taxonomy" id="2692909"/>
    <lineage>
        <taxon>Bacteria</taxon>
        <taxon>Bacillati</taxon>
        <taxon>Cyanobacteriota</taxon>
        <taxon>Cyanophyceae</taxon>
        <taxon>Nostocales</taxon>
        <taxon>Nostocaceae</taxon>
        <taxon>Nostoc</taxon>
    </lineage>
</organism>
<reference evidence="2 3" key="1">
    <citation type="journal article" date="2020" name="ISME J.">
        <title>Comparative genomics reveals insights into cyanobacterial evolution and habitat adaptation.</title>
        <authorList>
            <person name="Chen M.Y."/>
            <person name="Teng W.K."/>
            <person name="Zhao L."/>
            <person name="Hu C.X."/>
            <person name="Zhou Y.K."/>
            <person name="Han B.P."/>
            <person name="Song L.R."/>
            <person name="Shu W.S."/>
        </authorList>
    </citation>
    <scope>NUCLEOTIDE SEQUENCE [LARGE SCALE GENOMIC DNA]</scope>
    <source>
        <strain evidence="2 3">FACHB-3921</strain>
    </source>
</reference>
<evidence type="ECO:0000313" key="2">
    <source>
        <dbReference type="EMBL" id="MBD2254954.1"/>
    </source>
</evidence>
<comment type="caution">
    <text evidence="2">The sequence shown here is derived from an EMBL/GenBank/DDBJ whole genome shotgun (WGS) entry which is preliminary data.</text>
</comment>
<keyword evidence="1" id="KW-0472">Membrane</keyword>
<keyword evidence="1" id="KW-0812">Transmembrane</keyword>
<name>A0ABR8BNS4_9NOSO</name>
<keyword evidence="1" id="KW-1133">Transmembrane helix</keyword>
<proteinExistence type="predicted"/>
<gene>
    <name evidence="2" type="ORF">H6G14_27400</name>
</gene>
<sequence length="309" mass="35254">MTVLLFAILLAINLGAWCYLTLANPLKVSEQTATKLTFIIRPKVFLGVGIFFSQLFVLFLFASIVFTPITQLVCNRYPNNISISNIDLSAGQNTLTGMCKLTENYWFGLEKSEVLVSELLEAKLETEMQTDSQVKPQYLYKILLVTDKDSFAFPDRTYPKFRLEELQSIVLRINKFLKTPTENNLAVILDDTFMGYIVVRFTVFCGILALLVASPGLFITCNLNKETNTVKLSHYRWFGTLGKTVFQYSLNEITDVKLERIDTSIDEYFFRVILVLESGENLPLTPNYTSNYINGDSIVRVNKDFLELK</sequence>
<dbReference type="Proteomes" id="UP000621307">
    <property type="component" value="Unassembled WGS sequence"/>
</dbReference>